<evidence type="ECO:0000256" key="1">
    <source>
        <dbReference type="SAM" id="Phobius"/>
    </source>
</evidence>
<dbReference type="EMBL" id="PFAZ01000001">
    <property type="protein sequence ID" value="PIR89484.1"/>
    <property type="molecule type" value="Genomic_DNA"/>
</dbReference>
<dbReference type="Proteomes" id="UP000231157">
    <property type="component" value="Unassembled WGS sequence"/>
</dbReference>
<keyword evidence="1" id="KW-0812">Transmembrane</keyword>
<sequence length="237" mass="26541">MRFGKKTNRGFTLLELLLVLGVLVVLFLIVVLVINPQNFLAKGRDARRKQDLRQYEIALGLFYDKYGVYPCGDYAITYGSPSKIGALDGSGSLPFLDGRDEDNDPPTGGQGYETYCPDPPYKGIFTEGFLSSQPGKFYNDPLFDSMCTPGNVRDDSCGVYSYWYHLSFDRQRYVITARLEADDELMENDGGDCAYRFEVGNGLPNVDLDGSYPHDETVYSDGKNKTLEEQGQCVDRS</sequence>
<dbReference type="AlphaFoldDB" id="A0A2H0UST9"/>
<feature type="transmembrane region" description="Helical" evidence="1">
    <location>
        <begin position="12"/>
        <end position="34"/>
    </location>
</feature>
<dbReference type="InterPro" id="IPR045584">
    <property type="entry name" value="Pilin-like"/>
</dbReference>
<protein>
    <recommendedName>
        <fullName evidence="4">Type II secretion system protein GspG C-terminal domain-containing protein</fullName>
    </recommendedName>
</protein>
<accession>A0A2H0UST9</accession>
<dbReference type="PROSITE" id="PS00409">
    <property type="entry name" value="PROKAR_NTER_METHYL"/>
    <property type="match status" value="1"/>
</dbReference>
<keyword evidence="1" id="KW-1133">Transmembrane helix</keyword>
<dbReference type="Pfam" id="PF07963">
    <property type="entry name" value="N_methyl"/>
    <property type="match status" value="1"/>
</dbReference>
<reference evidence="3" key="1">
    <citation type="submission" date="2017-09" db="EMBL/GenBank/DDBJ databases">
        <title>Depth-based differentiation of microbial function through sediment-hosted aquifers and enrichment of novel symbionts in the deep terrestrial subsurface.</title>
        <authorList>
            <person name="Probst A.J."/>
            <person name="Ladd B."/>
            <person name="Jarett J.K."/>
            <person name="Geller-Mcgrath D.E."/>
            <person name="Sieber C.M.K."/>
            <person name="Emerson J.B."/>
            <person name="Anantharaman K."/>
            <person name="Thomas B.C."/>
            <person name="Malmstrom R."/>
            <person name="Stieglmeier M."/>
            <person name="Klingl A."/>
            <person name="Woyke T."/>
            <person name="Ryan C.M."/>
            <person name="Banfield J.F."/>
        </authorList>
    </citation>
    <scope>NUCLEOTIDE SEQUENCE [LARGE SCALE GENOMIC DNA]</scope>
</reference>
<dbReference type="SUPFAM" id="SSF54523">
    <property type="entry name" value="Pili subunits"/>
    <property type="match status" value="1"/>
</dbReference>
<proteinExistence type="predicted"/>
<keyword evidence="1" id="KW-0472">Membrane</keyword>
<organism evidence="2 3">
    <name type="scientific">Candidatus Harrisonbacteria bacterium CG10_big_fil_rev_8_21_14_0_10_40_38</name>
    <dbReference type="NCBI Taxonomy" id="1974583"/>
    <lineage>
        <taxon>Bacteria</taxon>
        <taxon>Candidatus Harrisoniibacteriota</taxon>
    </lineage>
</organism>
<dbReference type="NCBIfam" id="TIGR02532">
    <property type="entry name" value="IV_pilin_GFxxxE"/>
    <property type="match status" value="1"/>
</dbReference>
<evidence type="ECO:0000313" key="2">
    <source>
        <dbReference type="EMBL" id="PIR89484.1"/>
    </source>
</evidence>
<dbReference type="InterPro" id="IPR012902">
    <property type="entry name" value="N_methyl_site"/>
</dbReference>
<evidence type="ECO:0008006" key="4">
    <source>
        <dbReference type="Google" id="ProtNLM"/>
    </source>
</evidence>
<comment type="caution">
    <text evidence="2">The sequence shown here is derived from an EMBL/GenBank/DDBJ whole genome shotgun (WGS) entry which is preliminary data.</text>
</comment>
<gene>
    <name evidence="2" type="ORF">COU07_01120</name>
</gene>
<name>A0A2H0UST9_9BACT</name>
<evidence type="ECO:0000313" key="3">
    <source>
        <dbReference type="Proteomes" id="UP000231157"/>
    </source>
</evidence>
<dbReference type="Gene3D" id="3.30.700.10">
    <property type="entry name" value="Glycoprotein, Type 4 Pilin"/>
    <property type="match status" value="1"/>
</dbReference>